<dbReference type="Pfam" id="PF13768">
    <property type="entry name" value="VWA_3"/>
    <property type="match status" value="1"/>
</dbReference>
<dbReference type="SUPFAM" id="SSF53300">
    <property type="entry name" value="vWA-like"/>
    <property type="match status" value="1"/>
</dbReference>
<feature type="region of interest" description="Disordered" evidence="3">
    <location>
        <begin position="533"/>
        <end position="554"/>
    </location>
</feature>
<name>A0A3P8T4Z3_AMPPE</name>
<evidence type="ECO:0000259" key="5">
    <source>
        <dbReference type="PROSITE" id="PS50234"/>
    </source>
</evidence>
<dbReference type="SUPFAM" id="SSF52113">
    <property type="entry name" value="BRCT domain"/>
    <property type="match status" value="1"/>
</dbReference>
<dbReference type="PROSITE" id="PS50172">
    <property type="entry name" value="BRCT"/>
    <property type="match status" value="1"/>
</dbReference>
<feature type="region of interest" description="Disordered" evidence="3">
    <location>
        <begin position="1437"/>
        <end position="1546"/>
    </location>
</feature>
<dbReference type="InterPro" id="IPR036616">
    <property type="entry name" value="Poly(ADP-ribose)pol_reg_dom_sf"/>
</dbReference>
<accession>A0A3P8T4Z3</accession>
<dbReference type="InterPro" id="IPR058905">
    <property type="entry name" value="WGR-like_PARP4"/>
</dbReference>
<dbReference type="GeneTree" id="ENSGT00940000160555"/>
<dbReference type="InterPro" id="IPR002035">
    <property type="entry name" value="VWF_A"/>
</dbReference>
<feature type="region of interest" description="Disordered" evidence="3">
    <location>
        <begin position="1261"/>
        <end position="1298"/>
    </location>
</feature>
<dbReference type="SMART" id="SM00327">
    <property type="entry name" value="VWA"/>
    <property type="match status" value="1"/>
</dbReference>
<feature type="region of interest" description="Disordered" evidence="3">
    <location>
        <begin position="1217"/>
        <end position="1246"/>
    </location>
</feature>
<dbReference type="Pfam" id="PF00533">
    <property type="entry name" value="BRCT"/>
    <property type="match status" value="1"/>
</dbReference>
<reference evidence="8 9" key="1">
    <citation type="submission" date="2018-03" db="EMBL/GenBank/DDBJ databases">
        <title>Finding Nemo's genes: A chromosome-scale reference assembly of the genome of the orange clownfish Amphiprion percula.</title>
        <authorList>
            <person name="Lehmann R."/>
        </authorList>
    </citation>
    <scope>NUCLEOTIDE SEQUENCE</scope>
</reference>
<reference evidence="8" key="2">
    <citation type="submission" date="2025-08" db="UniProtKB">
        <authorList>
            <consortium name="Ensembl"/>
        </authorList>
    </citation>
    <scope>IDENTIFICATION</scope>
</reference>
<dbReference type="PROSITE" id="PS51468">
    <property type="entry name" value="VIT"/>
    <property type="match status" value="1"/>
</dbReference>
<evidence type="ECO:0000259" key="6">
    <source>
        <dbReference type="PROSITE" id="PS51059"/>
    </source>
</evidence>
<evidence type="ECO:0000259" key="4">
    <source>
        <dbReference type="PROSITE" id="PS50172"/>
    </source>
</evidence>
<evidence type="ECO:0000313" key="9">
    <source>
        <dbReference type="Proteomes" id="UP000265080"/>
    </source>
</evidence>
<evidence type="ECO:0000313" key="8">
    <source>
        <dbReference type="Ensembl" id="ENSAPEP00000020350.1"/>
    </source>
</evidence>
<dbReference type="Gene3D" id="3.40.50.10190">
    <property type="entry name" value="BRCT domain"/>
    <property type="match status" value="1"/>
</dbReference>
<dbReference type="Proteomes" id="UP000265080">
    <property type="component" value="Chromosome 12"/>
</dbReference>
<dbReference type="SUPFAM" id="SSF47587">
    <property type="entry name" value="Domain of poly(ADP-ribose) polymerase"/>
    <property type="match status" value="1"/>
</dbReference>
<feature type="domain" description="PARP catalytic" evidence="6">
    <location>
        <begin position="381"/>
        <end position="581"/>
    </location>
</feature>
<reference evidence="8" key="3">
    <citation type="submission" date="2025-09" db="UniProtKB">
        <authorList>
            <consortium name="Ensembl"/>
        </authorList>
    </citation>
    <scope>IDENTIFICATION</scope>
</reference>
<dbReference type="EC" id="2.4.2.-" evidence="2"/>
<dbReference type="Pfam" id="PF00644">
    <property type="entry name" value="PARP"/>
    <property type="match status" value="1"/>
</dbReference>
<keyword evidence="2" id="KW-0808">Transferase</keyword>
<feature type="domain" description="VIT" evidence="7">
    <location>
        <begin position="616"/>
        <end position="744"/>
    </location>
</feature>
<feature type="compositionally biased region" description="Pro residues" evidence="3">
    <location>
        <begin position="1467"/>
        <end position="1499"/>
    </location>
</feature>
<dbReference type="InterPro" id="IPR012317">
    <property type="entry name" value="Poly(ADP-ribose)pol_cat_dom"/>
</dbReference>
<dbReference type="Pfam" id="PF26166">
    <property type="entry name" value="WGR-like_PARP4"/>
    <property type="match status" value="1"/>
</dbReference>
<feature type="domain" description="BRCT" evidence="4">
    <location>
        <begin position="1"/>
        <end position="92"/>
    </location>
</feature>
<evidence type="ECO:0000259" key="7">
    <source>
        <dbReference type="PROSITE" id="PS51468"/>
    </source>
</evidence>
<feature type="domain" description="VWFA" evidence="5">
    <location>
        <begin position="884"/>
        <end position="1051"/>
    </location>
</feature>
<dbReference type="SMART" id="SM00609">
    <property type="entry name" value="VIT"/>
    <property type="match status" value="1"/>
</dbReference>
<feature type="region of interest" description="Disordered" evidence="3">
    <location>
        <begin position="1357"/>
        <end position="1413"/>
    </location>
</feature>
<evidence type="ECO:0000256" key="3">
    <source>
        <dbReference type="SAM" id="MobiDB-lite"/>
    </source>
</evidence>
<keyword evidence="2" id="KW-0328">Glycosyltransferase</keyword>
<dbReference type="PANTHER" id="PTHR46530">
    <property type="entry name" value="PROTEIN MONO-ADP-RIBOSYLTRANSFERASE PARP4"/>
    <property type="match status" value="1"/>
</dbReference>
<dbReference type="GO" id="GO:0005737">
    <property type="term" value="C:cytoplasm"/>
    <property type="evidence" value="ECO:0007669"/>
    <property type="project" value="TreeGrafter"/>
</dbReference>
<evidence type="ECO:0000256" key="1">
    <source>
        <dbReference type="ARBA" id="ARBA00024347"/>
    </source>
</evidence>
<sequence length="2119" mass="231449">MAVFENCSVLLELKNLPSKKKRQLKSAVTDNGGRLSFVVNKQCSLVVTNDVSNLSSSRLRSIQKLQTPVVGPDYVYSCLDKGVLLPVDQYQLDTSSASSHPPHPHVFTPRQDQPPHPEHVVPTRGATSTTLPEPMDSDGPTQMEETLEKFRVFPEADSSLAANFQVAKYSIFQKENSNTWCVLELQSAKAEKGRVYRVIRYWKDDVGAKKEAVKKKQMFPSTSEEAVQAYQVLKEEVEASGLKKKTVVPPQNQDLGSAAFHQLLLEEKLNSGSVSQEVGRLVELLWTEALGCIGNILSVPINKLSLSDVSRAEGLLLQAQKNLKENPLQVSSLLMEFNSLLPHRNPENDATAKFFSKKLDLCQLIRDVLTVSEMTLRNPSPSCVGKYRALRCSVETVPPGSSEFHNVTSLLQDRKLQIQQVFRVNRPVELPTFQAEIGNVKSLLHSSSPSNFVGILSRGLLLPRAAVEHHGIQRTDVGNLGSGIYFTDAVSTCLKYSNPSETDGSRLLLVCDVALGRCSNVYKRDVTLTRAPEGHSSVHGVRGGRSTPSEFEDDEYVVYSPDQVKLKYVVQFSIEGDQPKDFSPAINTSAETTKPPSDRDLGSEVDGVEDVKNPLDDVTAGLLDSSGQQLPLQAVHVKCKLMDLLSQVIIFQKYTNQSSVPIEAKYVFPLDDSAAVCGFEAFINGKHVVGQVKEKETARKEYKQAIAKGHGAYLMDQDAPDVFTISVGNLPPGATVLIKVTFVSELIVRDEAVLFSLPGSVAPWQESAALNQTTQVTVEKVCVTDEAASQREFTLDMSIEMPYEITSLQCITHQVKTKRTDCKAVLSVLPGELMGSDGFQLSIGLSKVHMPRMWVENHPDKDSQACMLVFYPDFKVGSRSSANEVVLLLDTSESMKGESVCSARRIALQVLKNLDHNVRVNVILFGTDHKEAFLTAQPLSEVKEAAQSFIKSSSLGGSTELWRPLRALSLLPPSVGVRNLLLLSDGHIQNSDVSLKLLRDNGQHSRLFTCGLSSTANRHMLRALAQAGGGAYEFFDAKTKHTWAEKVSRQVKRMASPGCSSASVKWQQFNPTAPPPVQAPKQLHALFNDCHTLVYGFVPHCTEATLLGNLGGLRLQTMVSTSELQKTRGTFLHKLTARAVIRDYEDGLLDASEAEHESQKAELKSFIIELSREFSILSQFTSFVAIEERDSDQSEDGVTDIPKLLADEDVDFLPYMDWTSPQDDQESDEMDVYEETGMSPEYSPTSCRHEEMVELLSCSEPVMAKRTGKVTPKDTSSSSSSSSRSPSSSSSETSSDEDITYRVSNCLSAASAPPHVQRQQARSLDTKIQSHGDEEIVDFFAFLPPVKELGDGMGFGLFDDLPPAGSAPSHVEPQQDGAPGPPKASSYLKRAVSPPGSSLSHIEPQQIESSPRTADTYVKTKLLSILPSSFYEGPPLGHRHILSHQGGMPLPPPPPPHSASNFVPHSAPLPPPFYGGLPPPPPPCLPPLQGIPPPPPPPSSRQVASLRRHKKASADLDSSEGHDFAPPTPSLLSDPPAIETSRKASSKRFKVLSKSVSHFDDLSHESGEVLRRQKYVAGSPSHLDDVAQGFAFGSTQPFRGFHTVHGTVFGSKVADESVEASAPAIGQFHDNEVLQQAAERLVVREEASTNDYSPSPSYVPTAPAGFSSSAASLSLGLPAPVGPVQPQQLQRPTKMSRPALYPSTGAAPPLLGSLTAWTQRPIEMSRPTSFGYSASGLFGSSAASTFPGLPAPVGPVQPQQLQRPTEMSRPTLYPSTGAAPPLLGSWSASASLGVSASLEQVEQQPQGQQLNAKTFKLTSFVGELSPSFGSSRASVRLHKPAPTGRIQQLKQRLATPTQRSPKGYVPGLVPFGCSSASVPLDKLAPVGLVEQSRRSKSFEPVTFGFSGDEPSVSSSFSASLAQDDLPHLTLGIRKGLSRIRGKRREQLSTTSGTTERPLDLRRVPQWEAIFQLQRPEGYWELTPELGKLLHVSVDVFANVFLKKKGILSLGVKAHEDILKMLATLLVLQLLRLEKREEGKLLRTLFSLEESSEPRSAHWEALKRAVDWVCWADRQYPCIYSRLEFGFSWESSTRQLLGYEDIPPFSALHLENVKGMLAVR</sequence>
<keyword evidence="2" id="KW-0520">NAD</keyword>
<dbReference type="InterPro" id="IPR036420">
    <property type="entry name" value="BRCT_dom_sf"/>
</dbReference>
<dbReference type="PROSITE" id="PS51059">
    <property type="entry name" value="PARP_CATALYTIC"/>
    <property type="match status" value="1"/>
</dbReference>
<dbReference type="GO" id="GO:0003950">
    <property type="term" value="F:NAD+ poly-ADP-ribosyltransferase activity"/>
    <property type="evidence" value="ECO:0007669"/>
    <property type="project" value="UniProtKB-UniRule"/>
</dbReference>
<protein>
    <recommendedName>
        <fullName evidence="2">Poly [ADP-ribose] polymerase</fullName>
        <shortName evidence="2">PARP</shortName>
        <ecNumber evidence="2">2.4.2.-</ecNumber>
    </recommendedName>
</protein>
<dbReference type="Pfam" id="PF08487">
    <property type="entry name" value="VIT"/>
    <property type="match status" value="1"/>
</dbReference>
<keyword evidence="9" id="KW-1185">Reference proteome</keyword>
<dbReference type="InterPro" id="IPR013694">
    <property type="entry name" value="VIT"/>
</dbReference>
<proteinExistence type="inferred from homology"/>
<feature type="compositionally biased region" description="Acidic residues" evidence="3">
    <location>
        <begin position="1223"/>
        <end position="1234"/>
    </location>
</feature>
<comment type="similarity">
    <text evidence="1">Belongs to the ARTD/PARP family.</text>
</comment>
<dbReference type="PROSITE" id="PS50234">
    <property type="entry name" value="VWFA"/>
    <property type="match status" value="1"/>
</dbReference>
<dbReference type="InterPro" id="IPR058904">
    <property type="entry name" value="PARP4_MVP-ID"/>
</dbReference>
<dbReference type="Gene3D" id="3.40.50.410">
    <property type="entry name" value="von Willebrand factor, type A domain"/>
    <property type="match status" value="1"/>
</dbReference>
<dbReference type="SUPFAM" id="SSF56399">
    <property type="entry name" value="ADP-ribosylation"/>
    <property type="match status" value="1"/>
</dbReference>
<dbReference type="InterPro" id="IPR031273">
    <property type="entry name" value="PARP4"/>
</dbReference>
<feature type="region of interest" description="Disordered" evidence="3">
    <location>
        <begin position="94"/>
        <end position="141"/>
    </location>
</feature>
<dbReference type="PANTHER" id="PTHR46530:SF1">
    <property type="entry name" value="PROTEIN MONO-ADP-RIBOSYLTRANSFERASE PARP4"/>
    <property type="match status" value="1"/>
</dbReference>
<feature type="region of interest" description="Disordered" evidence="3">
    <location>
        <begin position="580"/>
        <end position="609"/>
    </location>
</feature>
<organism evidence="8 9">
    <name type="scientific">Amphiprion percula</name>
    <name type="common">Orange clownfish</name>
    <name type="synonym">Lutjanus percula</name>
    <dbReference type="NCBI Taxonomy" id="161767"/>
    <lineage>
        <taxon>Eukaryota</taxon>
        <taxon>Metazoa</taxon>
        <taxon>Chordata</taxon>
        <taxon>Craniata</taxon>
        <taxon>Vertebrata</taxon>
        <taxon>Euteleostomi</taxon>
        <taxon>Actinopterygii</taxon>
        <taxon>Neopterygii</taxon>
        <taxon>Teleostei</taxon>
        <taxon>Neoteleostei</taxon>
        <taxon>Acanthomorphata</taxon>
        <taxon>Ovalentaria</taxon>
        <taxon>Pomacentridae</taxon>
        <taxon>Amphiprion</taxon>
    </lineage>
</organism>
<feature type="compositionally biased region" description="Low complexity" evidence="3">
    <location>
        <begin position="1276"/>
        <end position="1293"/>
    </location>
</feature>
<dbReference type="Pfam" id="PF26156">
    <property type="entry name" value="PARP4_MVP-ID"/>
    <property type="match status" value="1"/>
</dbReference>
<feature type="compositionally biased region" description="Polar residues" evidence="3">
    <location>
        <begin position="585"/>
        <end position="595"/>
    </location>
</feature>
<evidence type="ECO:0000256" key="2">
    <source>
        <dbReference type="RuleBase" id="RU362114"/>
    </source>
</evidence>
<dbReference type="InterPro" id="IPR001357">
    <property type="entry name" value="BRCT_dom"/>
</dbReference>
<dbReference type="Ensembl" id="ENSAPET00000020895.1">
    <property type="protein sequence ID" value="ENSAPEP00000020350.1"/>
    <property type="gene ID" value="ENSAPEG00000014531.1"/>
</dbReference>
<dbReference type="STRING" id="161767.ENSAPEP00000020350"/>
<dbReference type="InterPro" id="IPR036465">
    <property type="entry name" value="vWFA_dom_sf"/>
</dbReference>
<dbReference type="Gene3D" id="3.90.228.10">
    <property type="match status" value="1"/>
</dbReference>
<dbReference type="SMART" id="SM00292">
    <property type="entry name" value="BRCT"/>
    <property type="match status" value="1"/>
</dbReference>